<dbReference type="Proteomes" id="UP000235672">
    <property type="component" value="Unassembled WGS sequence"/>
</dbReference>
<evidence type="ECO:0000313" key="4">
    <source>
        <dbReference type="Proteomes" id="UP000235672"/>
    </source>
</evidence>
<gene>
    <name evidence="3" type="ORF">NA56DRAFT_690504</name>
</gene>
<organism evidence="3 4">
    <name type="scientific">Hyaloscypha hepaticicola</name>
    <dbReference type="NCBI Taxonomy" id="2082293"/>
    <lineage>
        <taxon>Eukaryota</taxon>
        <taxon>Fungi</taxon>
        <taxon>Dikarya</taxon>
        <taxon>Ascomycota</taxon>
        <taxon>Pezizomycotina</taxon>
        <taxon>Leotiomycetes</taxon>
        <taxon>Helotiales</taxon>
        <taxon>Hyaloscyphaceae</taxon>
        <taxon>Hyaloscypha</taxon>
    </lineage>
</organism>
<accession>A0A2J6PZS9</accession>
<sequence>MHIPSGPTFAVLGSVLSLRQAAPDYELYTGCTEVCFEDSIVDTGCAYTTEVAYIACLCSDGTSQAGFARCVYADCGSQALNDAAAIHMHNCEVNGSPSALSEQQFIADGEVVGTVIVLNRSNLCLGVYSDDSNSRGRCLFLYPRFAEDFQFQCTDTNLLTSTRSGSTSPTTTSASPNTQPTATQANLSTPTPTNGGTNPSNSGSGSNSLSTAALIGTIIASLTGAVGSCLGVWFGWKTYKNNKAKKEEEHSLVGNRAASGIELEKVKWRSLHD</sequence>
<proteinExistence type="predicted"/>
<name>A0A2J6PZS9_9HELO</name>
<keyword evidence="4" id="KW-1185">Reference proteome</keyword>
<dbReference type="EMBL" id="KZ613489">
    <property type="protein sequence ID" value="PMD19531.1"/>
    <property type="molecule type" value="Genomic_DNA"/>
</dbReference>
<evidence type="ECO:0000313" key="3">
    <source>
        <dbReference type="EMBL" id="PMD19531.1"/>
    </source>
</evidence>
<dbReference type="AlphaFoldDB" id="A0A2J6PZS9"/>
<keyword evidence="2" id="KW-1133">Transmembrane helix</keyword>
<reference evidence="3 4" key="1">
    <citation type="submission" date="2016-05" db="EMBL/GenBank/DDBJ databases">
        <title>A degradative enzymes factory behind the ericoid mycorrhizal symbiosis.</title>
        <authorList>
            <consortium name="DOE Joint Genome Institute"/>
            <person name="Martino E."/>
            <person name="Morin E."/>
            <person name="Grelet G."/>
            <person name="Kuo A."/>
            <person name="Kohler A."/>
            <person name="Daghino S."/>
            <person name="Barry K."/>
            <person name="Choi C."/>
            <person name="Cichocki N."/>
            <person name="Clum A."/>
            <person name="Copeland A."/>
            <person name="Hainaut M."/>
            <person name="Haridas S."/>
            <person name="Labutti K."/>
            <person name="Lindquist E."/>
            <person name="Lipzen A."/>
            <person name="Khouja H.-R."/>
            <person name="Murat C."/>
            <person name="Ohm R."/>
            <person name="Olson A."/>
            <person name="Spatafora J."/>
            <person name="Veneault-Fourrey C."/>
            <person name="Henrissat B."/>
            <person name="Grigoriev I."/>
            <person name="Martin F."/>
            <person name="Perotto S."/>
        </authorList>
    </citation>
    <scope>NUCLEOTIDE SEQUENCE [LARGE SCALE GENOMIC DNA]</scope>
    <source>
        <strain evidence="3 4">UAMH 7357</strain>
    </source>
</reference>
<keyword evidence="2" id="KW-0812">Transmembrane</keyword>
<keyword evidence="2" id="KW-0472">Membrane</keyword>
<evidence type="ECO:0000256" key="1">
    <source>
        <dbReference type="SAM" id="MobiDB-lite"/>
    </source>
</evidence>
<feature type="region of interest" description="Disordered" evidence="1">
    <location>
        <begin position="162"/>
        <end position="207"/>
    </location>
</feature>
<feature type="transmembrane region" description="Helical" evidence="2">
    <location>
        <begin position="212"/>
        <end position="236"/>
    </location>
</feature>
<evidence type="ECO:0000256" key="2">
    <source>
        <dbReference type="SAM" id="Phobius"/>
    </source>
</evidence>
<protein>
    <submittedName>
        <fullName evidence="3">Uncharacterized protein</fullName>
    </submittedName>
</protein>